<organism evidence="2 3">
    <name type="scientific">Trifolium pratense</name>
    <name type="common">Red clover</name>
    <dbReference type="NCBI Taxonomy" id="57577"/>
    <lineage>
        <taxon>Eukaryota</taxon>
        <taxon>Viridiplantae</taxon>
        <taxon>Streptophyta</taxon>
        <taxon>Embryophyta</taxon>
        <taxon>Tracheophyta</taxon>
        <taxon>Spermatophyta</taxon>
        <taxon>Magnoliopsida</taxon>
        <taxon>eudicotyledons</taxon>
        <taxon>Gunneridae</taxon>
        <taxon>Pentapetalae</taxon>
        <taxon>rosids</taxon>
        <taxon>fabids</taxon>
        <taxon>Fabales</taxon>
        <taxon>Fabaceae</taxon>
        <taxon>Papilionoideae</taxon>
        <taxon>50 kb inversion clade</taxon>
        <taxon>NPAAA clade</taxon>
        <taxon>Hologalegina</taxon>
        <taxon>IRL clade</taxon>
        <taxon>Trifolieae</taxon>
        <taxon>Trifolium</taxon>
    </lineage>
</organism>
<proteinExistence type="predicted"/>
<reference evidence="2 3" key="1">
    <citation type="journal article" date="2014" name="Am. J. Bot.">
        <title>Genome assembly and annotation for red clover (Trifolium pratense; Fabaceae).</title>
        <authorList>
            <person name="Istvanek J."/>
            <person name="Jaros M."/>
            <person name="Krenek A."/>
            <person name="Repkova J."/>
        </authorList>
    </citation>
    <scope>NUCLEOTIDE SEQUENCE [LARGE SCALE GENOMIC DNA]</scope>
    <source>
        <strain evidence="3">cv. Tatra</strain>
        <tissue evidence="2">Young leaves</tissue>
    </source>
</reference>
<feature type="compositionally biased region" description="Acidic residues" evidence="1">
    <location>
        <begin position="183"/>
        <end position="194"/>
    </location>
</feature>
<gene>
    <name evidence="2" type="ORF">L195_g004836</name>
</gene>
<evidence type="ECO:0000313" key="2">
    <source>
        <dbReference type="EMBL" id="PNY08317.1"/>
    </source>
</evidence>
<comment type="caution">
    <text evidence="2">The sequence shown here is derived from an EMBL/GenBank/DDBJ whole genome shotgun (WGS) entry which is preliminary data.</text>
</comment>
<feature type="compositionally biased region" description="Basic and acidic residues" evidence="1">
    <location>
        <begin position="1"/>
        <end position="14"/>
    </location>
</feature>
<protein>
    <submittedName>
        <fullName evidence="2">Uncharacterized protein</fullName>
    </submittedName>
</protein>
<accession>A0A2K3NZ63</accession>
<evidence type="ECO:0000256" key="1">
    <source>
        <dbReference type="SAM" id="MobiDB-lite"/>
    </source>
</evidence>
<evidence type="ECO:0000313" key="3">
    <source>
        <dbReference type="Proteomes" id="UP000236291"/>
    </source>
</evidence>
<dbReference type="EMBL" id="ASHM01002433">
    <property type="protein sequence ID" value="PNY08317.1"/>
    <property type="molecule type" value="Genomic_DNA"/>
</dbReference>
<name>A0A2K3NZ63_TRIPR</name>
<sequence length="194" mass="21792">MRKGTRLDITRDTVGDSSDEEEGSLLYFDELSDSESEDELCDCESEVELSVHLKGTANWLALPNYIKSHQIKGDIHSFCCLRASMRNLEFKSLGLNLKMHYMSFLHDLALLPHIEFCTELFPFYLSKKGDKLMSATPTPSTISVYDSLVGKFILIKDTSVIGEMVGDCSEEKEEPLISKELDSSDLSDSDSEDD</sequence>
<feature type="region of interest" description="Disordered" evidence="1">
    <location>
        <begin position="1"/>
        <end position="21"/>
    </location>
</feature>
<dbReference type="AlphaFoldDB" id="A0A2K3NZ63"/>
<reference evidence="2 3" key="2">
    <citation type="journal article" date="2017" name="Front. Plant Sci.">
        <title>Gene Classification and Mining of Molecular Markers Useful in Red Clover (Trifolium pratense) Breeding.</title>
        <authorList>
            <person name="Istvanek J."/>
            <person name="Dluhosova J."/>
            <person name="Dluhos P."/>
            <person name="Patkova L."/>
            <person name="Nedelnik J."/>
            <person name="Repkova J."/>
        </authorList>
    </citation>
    <scope>NUCLEOTIDE SEQUENCE [LARGE SCALE GENOMIC DNA]</scope>
    <source>
        <strain evidence="3">cv. Tatra</strain>
        <tissue evidence="2">Young leaves</tissue>
    </source>
</reference>
<dbReference type="Proteomes" id="UP000236291">
    <property type="component" value="Unassembled WGS sequence"/>
</dbReference>
<feature type="region of interest" description="Disordered" evidence="1">
    <location>
        <begin position="167"/>
        <end position="194"/>
    </location>
</feature>